<dbReference type="AlphaFoldDB" id="A0A1H4DM28"/>
<proteinExistence type="predicted"/>
<feature type="transmembrane region" description="Helical" evidence="2">
    <location>
        <begin position="245"/>
        <end position="265"/>
    </location>
</feature>
<feature type="transmembrane region" description="Helical" evidence="2">
    <location>
        <begin position="78"/>
        <end position="97"/>
    </location>
</feature>
<dbReference type="OrthoDB" id="4966979at2"/>
<dbReference type="Pfam" id="PF04235">
    <property type="entry name" value="DUF418"/>
    <property type="match status" value="1"/>
</dbReference>
<feature type="transmembrane region" description="Helical" evidence="2">
    <location>
        <begin position="40"/>
        <end position="66"/>
    </location>
</feature>
<feature type="transmembrane region" description="Helical" evidence="2">
    <location>
        <begin position="180"/>
        <end position="198"/>
    </location>
</feature>
<keyword evidence="2" id="KW-0812">Transmembrane</keyword>
<reference evidence="5" key="1">
    <citation type="submission" date="2016-10" db="EMBL/GenBank/DDBJ databases">
        <authorList>
            <person name="Varghese N."/>
            <person name="Submissions S."/>
        </authorList>
    </citation>
    <scope>NUCLEOTIDE SEQUENCE [LARGE SCALE GENOMIC DNA]</scope>
    <source>
        <strain evidence="5">KPR-1</strain>
    </source>
</reference>
<feature type="transmembrane region" description="Helical" evidence="2">
    <location>
        <begin position="277"/>
        <end position="298"/>
    </location>
</feature>
<feature type="domain" description="DUF418" evidence="3">
    <location>
        <begin position="210"/>
        <end position="352"/>
    </location>
</feature>
<dbReference type="Proteomes" id="UP000199288">
    <property type="component" value="Unassembled WGS sequence"/>
</dbReference>
<accession>A0A1H4DM28</accession>
<name>A0A1H4DM28_9ACTO</name>
<dbReference type="InterPro" id="IPR007349">
    <property type="entry name" value="DUF418"/>
</dbReference>
<feature type="transmembrane region" description="Helical" evidence="2">
    <location>
        <begin position="128"/>
        <end position="149"/>
    </location>
</feature>
<evidence type="ECO:0000313" key="5">
    <source>
        <dbReference type="Proteomes" id="UP000199288"/>
    </source>
</evidence>
<organism evidence="4 5">
    <name type="scientific">Bowdeniella nasicola</name>
    <dbReference type="NCBI Taxonomy" id="208480"/>
    <lineage>
        <taxon>Bacteria</taxon>
        <taxon>Bacillati</taxon>
        <taxon>Actinomycetota</taxon>
        <taxon>Actinomycetes</taxon>
        <taxon>Actinomycetales</taxon>
        <taxon>Actinomycetaceae</taxon>
        <taxon>Bowdeniella</taxon>
    </lineage>
</organism>
<keyword evidence="5" id="KW-1185">Reference proteome</keyword>
<evidence type="ECO:0000256" key="2">
    <source>
        <dbReference type="SAM" id="Phobius"/>
    </source>
</evidence>
<protein>
    <submittedName>
        <fullName evidence="4">Uncharacterized membrane protein YeiB</fullName>
    </submittedName>
</protein>
<dbReference type="RefSeq" id="WP_092565994.1">
    <property type="nucleotide sequence ID" value="NZ_FNQV01000018.1"/>
</dbReference>
<evidence type="ECO:0000259" key="3">
    <source>
        <dbReference type="Pfam" id="PF04235"/>
    </source>
</evidence>
<feature type="transmembrane region" description="Helical" evidence="2">
    <location>
        <begin position="205"/>
        <end position="225"/>
    </location>
</feature>
<evidence type="ECO:0000313" key="4">
    <source>
        <dbReference type="EMBL" id="SEA73815.1"/>
    </source>
</evidence>
<evidence type="ECO:0000256" key="1">
    <source>
        <dbReference type="SAM" id="MobiDB-lite"/>
    </source>
</evidence>
<feature type="region of interest" description="Disordered" evidence="1">
    <location>
        <begin position="358"/>
        <end position="378"/>
    </location>
</feature>
<feature type="transmembrane region" description="Helical" evidence="2">
    <location>
        <begin position="318"/>
        <end position="337"/>
    </location>
</feature>
<keyword evidence="2" id="KW-1133">Transmembrane helix</keyword>
<dbReference type="EMBL" id="FNQV01000018">
    <property type="protein sequence ID" value="SEA73815.1"/>
    <property type="molecule type" value="Genomic_DNA"/>
</dbReference>
<gene>
    <name evidence="4" type="ORF">SAMN02910418_02290</name>
</gene>
<sequence>MTARPRIGHSRPRIGGLDVARALALFGIMGNHLMGSDTTASWFIVRIMADFHAVAFAVLIGAGAQLEYEAAKRRNDTSWLPVLIRAGFLIVLGLAVGWWATRIAVILVTLGLLTLVCRAIVPARTSIVAAILALFVIVGPLLTAANVAYDWGRPLYSPDFFDVVRPAAYISLMVADPYPFVAWVTYGVVGIMYVRLVVNAQRRYLAVAGGAIIGAAIALGVDLLTRDRATLFTDRLLTWEAYSGSYVNIISSALIVVAGVALCSWAVENARGIAGKALTVLAGVGQLTLTWYVVHIFASDRMIGFLENLEPHLAYLDIGVWAIQIALVCLLSPLYLANFRIGPLEVVPRWISQRIAPTRRDSHPRSGRGVPPEAPSRG</sequence>
<feature type="transmembrane region" description="Helical" evidence="2">
    <location>
        <begin position="103"/>
        <end position="121"/>
    </location>
</feature>
<keyword evidence="2" id="KW-0472">Membrane</keyword>